<dbReference type="HOGENOM" id="CLU_082760_1_0_5"/>
<dbReference type="InterPro" id="IPR004675">
    <property type="entry name" value="AhpD_core"/>
</dbReference>
<dbReference type="KEGG" id="sal:Sala_2695"/>
<protein>
    <submittedName>
        <fullName evidence="2">Uncharacterized peroxidase-related</fullName>
    </submittedName>
</protein>
<feature type="domain" description="Carboxymuconolactone decarboxylase-like" evidence="1">
    <location>
        <begin position="27"/>
        <end position="92"/>
    </location>
</feature>
<dbReference type="InterPro" id="IPR010195">
    <property type="entry name" value="Uncharacterised_peroxidase-rel"/>
</dbReference>
<evidence type="ECO:0000259" key="1">
    <source>
        <dbReference type="Pfam" id="PF02627"/>
    </source>
</evidence>
<gene>
    <name evidence="2" type="ordered locus">Sala_2695</name>
</gene>
<dbReference type="Pfam" id="PF02627">
    <property type="entry name" value="CMD"/>
    <property type="match status" value="1"/>
</dbReference>
<sequence>MSIFPSLPVDAQLADVFRRFTTGVPALLSYHDDILRDDSPLTVATRELIAAYVSGLNACTYCHGSHLLAAEAFGIDPTLFESLMQDVETAAIDPALKPLLAFVAKLTREPAKICGRDAAAVYAAGWSEEALFAAISVCALFNLMNRIVEGAGVRIDPLAEGEAERAARAARLAPGETASGAHAAERSYSLLAEKWGLATSRT</sequence>
<dbReference type="PANTHER" id="PTHR35446:SF2">
    <property type="entry name" value="CARBOXYMUCONOLACTONE DECARBOXYLASE-LIKE DOMAIN-CONTAINING PROTEIN"/>
    <property type="match status" value="1"/>
</dbReference>
<dbReference type="RefSeq" id="WP_011542965.1">
    <property type="nucleotide sequence ID" value="NC_008048.1"/>
</dbReference>
<dbReference type="STRING" id="317655.Sala_2695"/>
<evidence type="ECO:0000313" key="3">
    <source>
        <dbReference type="Proteomes" id="UP000006578"/>
    </source>
</evidence>
<dbReference type="Gene3D" id="1.20.1290.10">
    <property type="entry name" value="AhpD-like"/>
    <property type="match status" value="1"/>
</dbReference>
<keyword evidence="3" id="KW-1185">Reference proteome</keyword>
<reference evidence="2 3" key="1">
    <citation type="journal article" date="2009" name="Proc. Natl. Acad. Sci. U.S.A.">
        <title>The genomic basis of trophic strategy in marine bacteria.</title>
        <authorList>
            <person name="Lauro F.M."/>
            <person name="McDougald D."/>
            <person name="Thomas T."/>
            <person name="Williams T.J."/>
            <person name="Egan S."/>
            <person name="Rice S."/>
            <person name="DeMaere M.Z."/>
            <person name="Ting L."/>
            <person name="Ertan H."/>
            <person name="Johnson J."/>
            <person name="Ferriera S."/>
            <person name="Lapidus A."/>
            <person name="Anderson I."/>
            <person name="Kyrpides N."/>
            <person name="Munk A.C."/>
            <person name="Detter C."/>
            <person name="Han C.S."/>
            <person name="Brown M.V."/>
            <person name="Robb F.T."/>
            <person name="Kjelleberg S."/>
            <person name="Cavicchioli R."/>
        </authorList>
    </citation>
    <scope>NUCLEOTIDE SEQUENCE [LARGE SCALE GENOMIC DNA]</scope>
    <source>
        <strain evidence="3">DSM 13593 / LMG 18877 / RB2256</strain>
    </source>
</reference>
<dbReference type="OrthoDB" id="122912at2"/>
<dbReference type="GO" id="GO:0051920">
    <property type="term" value="F:peroxiredoxin activity"/>
    <property type="evidence" value="ECO:0007669"/>
    <property type="project" value="InterPro"/>
</dbReference>
<evidence type="ECO:0000313" key="2">
    <source>
        <dbReference type="EMBL" id="ABF54400.1"/>
    </source>
</evidence>
<dbReference type="AlphaFoldDB" id="Q1GPM2"/>
<dbReference type="Proteomes" id="UP000006578">
    <property type="component" value="Chromosome"/>
</dbReference>
<dbReference type="EMBL" id="CP000356">
    <property type="protein sequence ID" value="ABF54400.1"/>
    <property type="molecule type" value="Genomic_DNA"/>
</dbReference>
<name>Q1GPM2_SPHAL</name>
<dbReference type="NCBIfam" id="TIGR01926">
    <property type="entry name" value="peroxid_rel"/>
    <property type="match status" value="1"/>
</dbReference>
<dbReference type="InterPro" id="IPR003779">
    <property type="entry name" value="CMD-like"/>
</dbReference>
<dbReference type="InterPro" id="IPR029032">
    <property type="entry name" value="AhpD-like"/>
</dbReference>
<keyword evidence="2" id="KW-0560">Oxidoreductase</keyword>
<dbReference type="NCBIfam" id="TIGR00778">
    <property type="entry name" value="ahpD_dom"/>
    <property type="match status" value="1"/>
</dbReference>
<proteinExistence type="predicted"/>
<organism evidence="2 3">
    <name type="scientific">Sphingopyxis alaskensis (strain DSM 13593 / LMG 18877 / RB2256)</name>
    <name type="common">Sphingomonas alaskensis</name>
    <dbReference type="NCBI Taxonomy" id="317655"/>
    <lineage>
        <taxon>Bacteria</taxon>
        <taxon>Pseudomonadati</taxon>
        <taxon>Pseudomonadota</taxon>
        <taxon>Alphaproteobacteria</taxon>
        <taxon>Sphingomonadales</taxon>
        <taxon>Sphingomonadaceae</taxon>
        <taxon>Sphingopyxis</taxon>
    </lineage>
</organism>
<dbReference type="SUPFAM" id="SSF69118">
    <property type="entry name" value="AhpD-like"/>
    <property type="match status" value="1"/>
</dbReference>
<accession>Q1GPM2</accession>
<dbReference type="PANTHER" id="PTHR35446">
    <property type="entry name" value="SI:CH211-175M2.5"/>
    <property type="match status" value="1"/>
</dbReference>
<keyword evidence="2" id="KW-0575">Peroxidase</keyword>
<dbReference type="eggNOG" id="COG2128">
    <property type="taxonomic scope" value="Bacteria"/>
</dbReference>